<dbReference type="EMBL" id="ANKB01000003">
    <property type="protein sequence ID" value="EPC67022.1"/>
    <property type="molecule type" value="Genomic_DNA"/>
</dbReference>
<organism evidence="1 2">
    <name type="scientific">Lacticaseibacillus paracasei subsp. tolerans Lpl14</name>
    <dbReference type="NCBI Taxonomy" id="1256229"/>
    <lineage>
        <taxon>Bacteria</taxon>
        <taxon>Bacillati</taxon>
        <taxon>Bacillota</taxon>
        <taxon>Bacilli</taxon>
        <taxon>Lactobacillales</taxon>
        <taxon>Lactobacillaceae</taxon>
        <taxon>Lacticaseibacillus</taxon>
    </lineage>
</organism>
<proteinExistence type="predicted"/>
<accession>A0A829H1D5</accession>
<protein>
    <submittedName>
        <fullName evidence="1">Uncharacterized protein</fullName>
    </submittedName>
</protein>
<name>A0A829H1D5_LACPA</name>
<evidence type="ECO:0000313" key="1">
    <source>
        <dbReference type="EMBL" id="EPC67022.1"/>
    </source>
</evidence>
<evidence type="ECO:0000313" key="2">
    <source>
        <dbReference type="Proteomes" id="UP000014285"/>
    </source>
</evidence>
<dbReference type="AlphaFoldDB" id="A0A829H1D5"/>
<comment type="caution">
    <text evidence="1">The sequence shown here is derived from an EMBL/GenBank/DDBJ whole genome shotgun (WGS) entry which is preliminary data.</text>
</comment>
<gene>
    <name evidence="1" type="ORF">Lpl14_01392</name>
</gene>
<dbReference type="Proteomes" id="UP000014285">
    <property type="component" value="Unassembled WGS sequence"/>
</dbReference>
<sequence>MRLPFWSLVMRQTDDRADNDKALIASET</sequence>
<reference evidence="1 2" key="1">
    <citation type="journal article" date="2013" name="PLoS ONE">
        <title>Lactobacillus paracasei comparative genomics: towards species pan-genome definition and exploitation of diversity.</title>
        <authorList>
            <person name="Smokvina T."/>
            <person name="Wels M."/>
            <person name="Polka J."/>
            <person name="Chervaux C."/>
            <person name="Brisse S."/>
            <person name="Boekhorst J."/>
            <person name="van Hylckama Vlieg J.E."/>
            <person name="Siezen R.J."/>
        </authorList>
    </citation>
    <scope>NUCLEOTIDE SEQUENCE [LARGE SCALE GENOMIC DNA]</scope>
    <source>
        <strain evidence="1 2">Lpl14</strain>
    </source>
</reference>